<dbReference type="PROSITE" id="PS00041">
    <property type="entry name" value="HTH_ARAC_FAMILY_1"/>
    <property type="match status" value="1"/>
</dbReference>
<dbReference type="RefSeq" id="WP_130391665.1">
    <property type="nucleotide sequence ID" value="NZ_SGXM01000002.1"/>
</dbReference>
<dbReference type="Pfam" id="PF12833">
    <property type="entry name" value="HTH_18"/>
    <property type="match status" value="1"/>
</dbReference>
<reference evidence="6 7" key="1">
    <citation type="journal article" date="2015" name="Stand. Genomic Sci.">
        <title>Genomic Encyclopedia of Bacterial and Archaeal Type Strains, Phase III: the genomes of soil and plant-associated and newly described type strains.</title>
        <authorList>
            <person name="Whitman W.B."/>
            <person name="Woyke T."/>
            <person name="Klenk H.P."/>
            <person name="Zhou Y."/>
            <person name="Lilburn T.G."/>
            <person name="Beck B.J."/>
            <person name="De Vos P."/>
            <person name="Vandamme P."/>
            <person name="Eisen J.A."/>
            <person name="Garrity G."/>
            <person name="Hugenholtz P."/>
            <person name="Kyrpides N.C."/>
        </authorList>
    </citation>
    <scope>NUCLEOTIDE SEQUENCE [LARGE SCALE GENOMIC DNA]</scope>
    <source>
        <strain evidence="6 7">ASC-9842</strain>
    </source>
</reference>
<comment type="caution">
    <text evidence="6">The sequence shown here is derived from an EMBL/GenBank/DDBJ whole genome shotgun (WGS) entry which is preliminary data.</text>
</comment>
<gene>
    <name evidence="6" type="ORF">EV147_2707</name>
</gene>
<evidence type="ECO:0000256" key="3">
    <source>
        <dbReference type="ARBA" id="ARBA00023163"/>
    </source>
</evidence>
<evidence type="ECO:0000256" key="2">
    <source>
        <dbReference type="ARBA" id="ARBA00023125"/>
    </source>
</evidence>
<dbReference type="OrthoDB" id="8929714at2"/>
<dbReference type="GO" id="GO:0043565">
    <property type="term" value="F:sequence-specific DNA binding"/>
    <property type="evidence" value="ECO:0007669"/>
    <property type="project" value="InterPro"/>
</dbReference>
<proteinExistence type="predicted"/>
<evidence type="ECO:0000313" key="6">
    <source>
        <dbReference type="EMBL" id="RZT39512.1"/>
    </source>
</evidence>
<dbReference type="InterPro" id="IPR050204">
    <property type="entry name" value="AraC_XylS_family_regulators"/>
</dbReference>
<evidence type="ECO:0000256" key="1">
    <source>
        <dbReference type="ARBA" id="ARBA00023015"/>
    </source>
</evidence>
<evidence type="ECO:0000259" key="5">
    <source>
        <dbReference type="PROSITE" id="PS01124"/>
    </source>
</evidence>
<dbReference type="InterPro" id="IPR018060">
    <property type="entry name" value="HTH_AraC"/>
</dbReference>
<keyword evidence="3" id="KW-0804">Transcription</keyword>
<feature type="region of interest" description="Disordered" evidence="4">
    <location>
        <begin position="1"/>
        <end position="27"/>
    </location>
</feature>
<dbReference type="Proteomes" id="UP000291078">
    <property type="component" value="Unassembled WGS sequence"/>
</dbReference>
<dbReference type="SUPFAM" id="SSF46689">
    <property type="entry name" value="Homeodomain-like"/>
    <property type="match status" value="2"/>
</dbReference>
<dbReference type="InterPro" id="IPR018062">
    <property type="entry name" value="HTH_AraC-typ_CS"/>
</dbReference>
<dbReference type="PANTHER" id="PTHR46796">
    <property type="entry name" value="HTH-TYPE TRANSCRIPTIONAL ACTIVATOR RHAS-RELATED"/>
    <property type="match status" value="1"/>
</dbReference>
<dbReference type="Gene3D" id="1.10.10.60">
    <property type="entry name" value="Homeodomain-like"/>
    <property type="match status" value="2"/>
</dbReference>
<keyword evidence="2 6" id="KW-0238">DNA-binding</keyword>
<evidence type="ECO:0000313" key="7">
    <source>
        <dbReference type="Proteomes" id="UP000291078"/>
    </source>
</evidence>
<feature type="domain" description="HTH araC/xylS-type" evidence="5">
    <location>
        <begin position="226"/>
        <end position="324"/>
    </location>
</feature>
<dbReference type="GO" id="GO:0003700">
    <property type="term" value="F:DNA-binding transcription factor activity"/>
    <property type="evidence" value="ECO:0007669"/>
    <property type="project" value="InterPro"/>
</dbReference>
<accession>A0A4Q7S3Y0</accession>
<name>A0A4Q7S3Y0_9BURK</name>
<evidence type="ECO:0000256" key="4">
    <source>
        <dbReference type="SAM" id="MobiDB-lite"/>
    </source>
</evidence>
<keyword evidence="7" id="KW-1185">Reference proteome</keyword>
<dbReference type="AlphaFoldDB" id="A0A4Q7S3Y0"/>
<dbReference type="SMART" id="SM00342">
    <property type="entry name" value="HTH_ARAC"/>
    <property type="match status" value="1"/>
</dbReference>
<dbReference type="PANTHER" id="PTHR46796:SF14">
    <property type="entry name" value="TRANSCRIPTIONAL REGULATORY PROTEIN"/>
    <property type="match status" value="1"/>
</dbReference>
<sequence length="334" mass="36504">MKDLSTPVLEKPEVSRPPLPQSQRVASAQAPALVYREQLWRQPPDADALQARRPDSIVISRWACDGDEEVSVAHEGAPDHHCISLALRSGSIRFLCAGMPVFDGRVTAGAVQVTAPGVAARAVFTSACDVLHLFVPQAVLAACYEDQFGHAHPGELLLDDPFIHNDPALERLGQALAVAHAQDAGLGRMFADSVALAIVARVVASHFQRVATNHRAQTALPQWRLRRAIAFIDENLAAPIGLADIAGSTGLTRMYFAAQFRRATGMRPHEYLVRRRIEHAQDLLRSGQGSVLEVAMRSGFRSQAHFTTVFKRFVGDTPYCWRVKVTSTQGSNHV</sequence>
<organism evidence="6 7">
    <name type="scientific">Cupriavidus agavae</name>
    <dbReference type="NCBI Taxonomy" id="1001822"/>
    <lineage>
        <taxon>Bacteria</taxon>
        <taxon>Pseudomonadati</taxon>
        <taxon>Pseudomonadota</taxon>
        <taxon>Betaproteobacteria</taxon>
        <taxon>Burkholderiales</taxon>
        <taxon>Burkholderiaceae</taxon>
        <taxon>Cupriavidus</taxon>
    </lineage>
</organism>
<keyword evidence="1" id="KW-0805">Transcription regulation</keyword>
<dbReference type="EMBL" id="SGXM01000002">
    <property type="protein sequence ID" value="RZT39512.1"/>
    <property type="molecule type" value="Genomic_DNA"/>
</dbReference>
<protein>
    <submittedName>
        <fullName evidence="6">AraC-like DNA-binding protein</fullName>
    </submittedName>
</protein>
<dbReference type="InterPro" id="IPR009057">
    <property type="entry name" value="Homeodomain-like_sf"/>
</dbReference>
<dbReference type="PROSITE" id="PS01124">
    <property type="entry name" value="HTH_ARAC_FAMILY_2"/>
    <property type="match status" value="1"/>
</dbReference>